<accession>E4YQR4</accession>
<name>E4YQR4_OIKDI</name>
<dbReference type="EMBL" id="FN655064">
    <property type="protein sequence ID" value="CBY37809.1"/>
    <property type="molecule type" value="Genomic_DNA"/>
</dbReference>
<sequence length="57" mass="6413">MRTRTRKFFNDAHAHARARVKNKNARARTCVNFHIVSTEVSHGYAPCSKTALSLPGM</sequence>
<gene>
    <name evidence="1" type="ORF">GSOID_T00031295001</name>
</gene>
<reference evidence="1" key="1">
    <citation type="journal article" date="2010" name="Science">
        <title>Plasticity of animal genome architecture unmasked by rapid evolution of a pelagic tunicate.</title>
        <authorList>
            <person name="Denoeud F."/>
            <person name="Henriet S."/>
            <person name="Mungpakdee S."/>
            <person name="Aury J.M."/>
            <person name="Da Silva C."/>
            <person name="Brinkmann H."/>
            <person name="Mikhaleva J."/>
            <person name="Olsen L.C."/>
            <person name="Jubin C."/>
            <person name="Canestro C."/>
            <person name="Bouquet J.M."/>
            <person name="Danks G."/>
            <person name="Poulain J."/>
            <person name="Campsteijn C."/>
            <person name="Adamski M."/>
            <person name="Cross I."/>
            <person name="Yadetie F."/>
            <person name="Muffato M."/>
            <person name="Louis A."/>
            <person name="Butcher S."/>
            <person name="Tsagkogeorga G."/>
            <person name="Konrad A."/>
            <person name="Singh S."/>
            <person name="Jensen M.F."/>
            <person name="Cong E.H."/>
            <person name="Eikeseth-Otteraa H."/>
            <person name="Noel B."/>
            <person name="Anthouard V."/>
            <person name="Porcel B.M."/>
            <person name="Kachouri-Lafond R."/>
            <person name="Nishino A."/>
            <person name="Ugolini M."/>
            <person name="Chourrout P."/>
            <person name="Nishida H."/>
            <person name="Aasland R."/>
            <person name="Huzurbazar S."/>
            <person name="Westhof E."/>
            <person name="Delsuc F."/>
            <person name="Lehrach H."/>
            <person name="Reinhardt R."/>
            <person name="Weissenbach J."/>
            <person name="Roy S.W."/>
            <person name="Artiguenave F."/>
            <person name="Postlethwait J.H."/>
            <person name="Manak J.R."/>
            <person name="Thompson E.M."/>
            <person name="Jaillon O."/>
            <person name="Du Pasquier L."/>
            <person name="Boudinot P."/>
            <person name="Liberles D.A."/>
            <person name="Volff J.N."/>
            <person name="Philippe H."/>
            <person name="Lenhard B."/>
            <person name="Roest Crollius H."/>
            <person name="Wincker P."/>
            <person name="Chourrout D."/>
        </authorList>
    </citation>
    <scope>NUCLEOTIDE SEQUENCE [LARGE SCALE GENOMIC DNA]</scope>
</reference>
<evidence type="ECO:0000313" key="1">
    <source>
        <dbReference type="EMBL" id="CBY37809.1"/>
    </source>
</evidence>
<organism evidence="1">
    <name type="scientific">Oikopleura dioica</name>
    <name type="common">Tunicate</name>
    <dbReference type="NCBI Taxonomy" id="34765"/>
    <lineage>
        <taxon>Eukaryota</taxon>
        <taxon>Metazoa</taxon>
        <taxon>Chordata</taxon>
        <taxon>Tunicata</taxon>
        <taxon>Appendicularia</taxon>
        <taxon>Copelata</taxon>
        <taxon>Oikopleuridae</taxon>
        <taxon>Oikopleura</taxon>
    </lineage>
</organism>
<protein>
    <submittedName>
        <fullName evidence="1">Uncharacterized protein</fullName>
    </submittedName>
</protein>
<proteinExistence type="predicted"/>
<dbReference type="Proteomes" id="UP000011014">
    <property type="component" value="Unassembled WGS sequence"/>
</dbReference>
<dbReference type="AlphaFoldDB" id="E4YQR4"/>